<feature type="domain" description="ABM" evidence="1">
    <location>
        <begin position="15"/>
        <end position="74"/>
    </location>
</feature>
<keyword evidence="2" id="KW-0503">Monooxygenase</keyword>
<evidence type="ECO:0000259" key="1">
    <source>
        <dbReference type="Pfam" id="PF03992"/>
    </source>
</evidence>
<dbReference type="EMBL" id="CP003587">
    <property type="protein sequence ID" value="AGY56654.1"/>
    <property type="molecule type" value="Genomic_DNA"/>
</dbReference>
<dbReference type="Pfam" id="PF03992">
    <property type="entry name" value="ABM"/>
    <property type="match status" value="1"/>
</dbReference>
<gene>
    <name evidence="2" type="ORF">GKIL_0408</name>
</gene>
<evidence type="ECO:0000313" key="2">
    <source>
        <dbReference type="EMBL" id="AGY56654.1"/>
    </source>
</evidence>
<organism evidence="2 3">
    <name type="scientific">Gloeobacter kilaueensis (strain ATCC BAA-2537 / CCAP 1431/1 / ULC 316 / JS1)</name>
    <dbReference type="NCBI Taxonomy" id="1183438"/>
    <lineage>
        <taxon>Bacteria</taxon>
        <taxon>Bacillati</taxon>
        <taxon>Cyanobacteriota</taxon>
        <taxon>Cyanophyceae</taxon>
        <taxon>Gloeobacterales</taxon>
        <taxon>Gloeobacteraceae</taxon>
        <taxon>Gloeobacter</taxon>
    </lineage>
</organism>
<dbReference type="eggNOG" id="COG2329">
    <property type="taxonomic scope" value="Bacteria"/>
</dbReference>
<protein>
    <submittedName>
        <fullName evidence="2">Antibiotic biosynthesis monooxygenase</fullName>
    </submittedName>
</protein>
<evidence type="ECO:0000313" key="3">
    <source>
        <dbReference type="Proteomes" id="UP000017396"/>
    </source>
</evidence>
<sequence length="205" mass="22901">MPTITRSNDLPAEFAVFTVEPERQAALVEQVIARIETTLQTQPGFVAGIVHRSRDGLRVTSYLQWASAAHYIASQPLADFAPPDAHLFEIFGEEPTGSVLKPFAGMAGLINFGIFKLKRPENQPRFVELFQQALGLVGHQPGLITTQAHRSLDGWRCINYGHWTSLEEFTAMDSNRPFAPLFGEMLDLADNEYQKTLHEVIFTTS</sequence>
<reference evidence="2 3" key="1">
    <citation type="journal article" date="2013" name="PLoS ONE">
        <title>Cultivation and Complete Genome Sequencing of Gloeobacter kilaueensis sp. nov., from a Lava Cave in Kilauea Caldera, Hawai'i.</title>
        <authorList>
            <person name="Saw J.H."/>
            <person name="Schatz M."/>
            <person name="Brown M.V."/>
            <person name="Kunkel D.D."/>
            <person name="Foster J.S."/>
            <person name="Shick H."/>
            <person name="Christensen S."/>
            <person name="Hou S."/>
            <person name="Wan X."/>
            <person name="Donachie S.P."/>
        </authorList>
    </citation>
    <scope>NUCLEOTIDE SEQUENCE [LARGE SCALE GENOMIC DNA]</scope>
    <source>
        <strain evidence="3">JS</strain>
    </source>
</reference>
<dbReference type="InterPro" id="IPR007138">
    <property type="entry name" value="ABM_dom"/>
</dbReference>
<keyword evidence="3" id="KW-1185">Reference proteome</keyword>
<dbReference type="STRING" id="1183438.GKIL_0408"/>
<dbReference type="GO" id="GO:0004497">
    <property type="term" value="F:monooxygenase activity"/>
    <property type="evidence" value="ECO:0007669"/>
    <property type="project" value="UniProtKB-KW"/>
</dbReference>
<name>U5QG88_GLOK1</name>
<dbReference type="InterPro" id="IPR011008">
    <property type="entry name" value="Dimeric_a/b-barrel"/>
</dbReference>
<proteinExistence type="predicted"/>
<dbReference type="SUPFAM" id="SSF54909">
    <property type="entry name" value="Dimeric alpha+beta barrel"/>
    <property type="match status" value="2"/>
</dbReference>
<dbReference type="RefSeq" id="WP_023171676.1">
    <property type="nucleotide sequence ID" value="NC_022600.1"/>
</dbReference>
<keyword evidence="2" id="KW-0560">Oxidoreductase</keyword>
<dbReference type="Gene3D" id="3.30.70.100">
    <property type="match status" value="2"/>
</dbReference>
<dbReference type="KEGG" id="glj:GKIL_0408"/>
<dbReference type="Proteomes" id="UP000017396">
    <property type="component" value="Chromosome"/>
</dbReference>
<accession>U5QG88</accession>
<dbReference type="AlphaFoldDB" id="U5QG88"/>
<dbReference type="HOGENOM" id="CLU_1309334_0_0_3"/>